<evidence type="ECO:0000313" key="4">
    <source>
        <dbReference type="Proteomes" id="UP000501727"/>
    </source>
</evidence>
<dbReference type="InterPro" id="IPR000700">
    <property type="entry name" value="PAS-assoc_C"/>
</dbReference>
<proteinExistence type="predicted"/>
<feature type="domain" description="PAC" evidence="1">
    <location>
        <begin position="118"/>
        <end position="169"/>
    </location>
</feature>
<dbReference type="CDD" id="cd00130">
    <property type="entry name" value="PAS"/>
    <property type="match status" value="1"/>
</dbReference>
<dbReference type="Gene3D" id="3.30.70.270">
    <property type="match status" value="1"/>
</dbReference>
<reference evidence="4" key="2">
    <citation type="submission" date="2020-03" db="EMBL/GenBank/DDBJ databases">
        <title>Complete Genome Sequence of Adlercreutzia sp. strain 8CFCBH1 Producing Equol, Isolated from Healthy Japanese Feces.</title>
        <authorList>
            <person name="Ogata Y."/>
            <person name="Sakamoto M."/>
            <person name="Ohkuma M."/>
            <person name="Hattori M."/>
            <person name="Suda W."/>
        </authorList>
    </citation>
    <scope>NUCLEOTIDE SEQUENCE [LARGE SCALE GENOMIC DNA]</scope>
    <source>
        <strain evidence="4">8CFCBH1</strain>
    </source>
</reference>
<dbReference type="PANTHER" id="PTHR44757:SF2">
    <property type="entry name" value="BIOFILM ARCHITECTURE MAINTENANCE PROTEIN MBAA"/>
    <property type="match status" value="1"/>
</dbReference>
<dbReference type="InterPro" id="IPR000160">
    <property type="entry name" value="GGDEF_dom"/>
</dbReference>
<dbReference type="InterPro" id="IPR043128">
    <property type="entry name" value="Rev_trsase/Diguanyl_cyclase"/>
</dbReference>
<dbReference type="RefSeq" id="WP_157012460.1">
    <property type="nucleotide sequence ID" value="NZ_AP022829.1"/>
</dbReference>
<name>A0A6F8SNN7_9ACTN</name>
<dbReference type="Pfam" id="PF00990">
    <property type="entry name" value="GGDEF"/>
    <property type="match status" value="1"/>
</dbReference>
<keyword evidence="4" id="KW-1185">Reference proteome</keyword>
<protein>
    <recommendedName>
        <fullName evidence="5">Diguanylate cyclase</fullName>
    </recommendedName>
</protein>
<dbReference type="NCBIfam" id="TIGR00229">
    <property type="entry name" value="sensory_box"/>
    <property type="match status" value="1"/>
</dbReference>
<dbReference type="Pfam" id="PF08447">
    <property type="entry name" value="PAS_3"/>
    <property type="match status" value="1"/>
</dbReference>
<feature type="domain" description="GGDEF" evidence="2">
    <location>
        <begin position="327"/>
        <end position="432"/>
    </location>
</feature>
<dbReference type="PROSITE" id="PS50113">
    <property type="entry name" value="PAC"/>
    <property type="match status" value="2"/>
</dbReference>
<evidence type="ECO:0008006" key="5">
    <source>
        <dbReference type="Google" id="ProtNLM"/>
    </source>
</evidence>
<feature type="domain" description="PAC" evidence="1">
    <location>
        <begin position="246"/>
        <end position="298"/>
    </location>
</feature>
<dbReference type="Proteomes" id="UP000501727">
    <property type="component" value="Chromosome"/>
</dbReference>
<dbReference type="InterPro" id="IPR052155">
    <property type="entry name" value="Biofilm_reg_signaling"/>
</dbReference>
<organism evidence="3 4">
    <name type="scientific">Adlercreutzia hattorii</name>
    <dbReference type="NCBI Taxonomy" id="2707299"/>
    <lineage>
        <taxon>Bacteria</taxon>
        <taxon>Bacillati</taxon>
        <taxon>Actinomycetota</taxon>
        <taxon>Coriobacteriia</taxon>
        <taxon>Eggerthellales</taxon>
        <taxon>Eggerthellaceae</taxon>
        <taxon>Adlercreutzia</taxon>
    </lineage>
</organism>
<dbReference type="AlphaFoldDB" id="A0A6F8SNN7"/>
<evidence type="ECO:0000259" key="1">
    <source>
        <dbReference type="PROSITE" id="PS50113"/>
    </source>
</evidence>
<dbReference type="InterPro" id="IPR029787">
    <property type="entry name" value="Nucleotide_cyclase"/>
</dbReference>
<dbReference type="CDD" id="cd01949">
    <property type="entry name" value="GGDEF"/>
    <property type="match status" value="1"/>
</dbReference>
<dbReference type="PROSITE" id="PS50887">
    <property type="entry name" value="GGDEF"/>
    <property type="match status" value="1"/>
</dbReference>
<dbReference type="InterPro" id="IPR035965">
    <property type="entry name" value="PAS-like_dom_sf"/>
</dbReference>
<dbReference type="PANTHER" id="PTHR44757">
    <property type="entry name" value="DIGUANYLATE CYCLASE DGCP"/>
    <property type="match status" value="1"/>
</dbReference>
<dbReference type="InterPro" id="IPR013655">
    <property type="entry name" value="PAS_fold_3"/>
</dbReference>
<accession>A0A6F8SNN7</accession>
<evidence type="ECO:0000313" key="3">
    <source>
        <dbReference type="EMBL" id="BCA89725.1"/>
    </source>
</evidence>
<evidence type="ECO:0000259" key="2">
    <source>
        <dbReference type="PROSITE" id="PS50887"/>
    </source>
</evidence>
<dbReference type="SUPFAM" id="SSF55785">
    <property type="entry name" value="PYP-like sensor domain (PAS domain)"/>
    <property type="match status" value="2"/>
</dbReference>
<dbReference type="InterPro" id="IPR000014">
    <property type="entry name" value="PAS"/>
</dbReference>
<dbReference type="Gene3D" id="3.30.450.20">
    <property type="entry name" value="PAS domain"/>
    <property type="match status" value="2"/>
</dbReference>
<gene>
    <name evidence="3" type="ORF">ADCFC_22220</name>
</gene>
<dbReference type="SMART" id="SM00267">
    <property type="entry name" value="GGDEF"/>
    <property type="match status" value="1"/>
</dbReference>
<sequence>MVSLSRLFHKTDEREKPATAATAPAEPACAPTAKATVAPVELPQEFLDKFPGGMLRYKAEEAGAIDRVSSGLVRLFGCSDAEQFRALTGNTFKGIVHPDDWEWVSASISEQMERSDSDYVRYRIIRADGEVRWVDDWGHLVEDASGTRWFYATIMDATERVREKEELRRANERLEILTALSNDVLFDIECGTGKAHVYGDFEGRFGRAPQQEDFVVNRRCQKPCELAITSHDLTPLMTQIGENSLVDFETSAPGADGEPVWYRYQSVVLYDEEGGPVRHVGRLLDTSEAAMRESQFRRKAERDSLTGLYNRAAALDRIETALRTENRPCTLIVVDVDDFKAVNDTYGHPEGDYVLKKLAIFLSQVMRKEDIVARIGGDEFLIFAPGLATGPAAERVLEHLARGPFAGQRATDEVVDPTYHAAPTISVGRPAA</sequence>
<dbReference type="InterPro" id="IPR001610">
    <property type="entry name" value="PAC"/>
</dbReference>
<dbReference type="EMBL" id="AP022829">
    <property type="protein sequence ID" value="BCA89725.1"/>
    <property type="molecule type" value="Genomic_DNA"/>
</dbReference>
<reference evidence="4" key="1">
    <citation type="journal article" date="2020" name="Microbiol. Resour. Announc.">
        <title>Complete Genome Sequence of Adlercreutzia sp. Strain 8CFCBH1, a Potent Producer of Equol, Isolated from Healthy Japanese Feces.</title>
        <authorList>
            <person name="Ogata Y."/>
            <person name="Sakamoto M."/>
            <person name="Ohkuma M."/>
            <person name="Hattori M."/>
            <person name="Suda W."/>
        </authorList>
    </citation>
    <scope>NUCLEOTIDE SEQUENCE [LARGE SCALE GENOMIC DNA]</scope>
    <source>
        <strain evidence="4">8CFCBH1</strain>
    </source>
</reference>
<dbReference type="NCBIfam" id="TIGR00254">
    <property type="entry name" value="GGDEF"/>
    <property type="match status" value="1"/>
</dbReference>
<dbReference type="KEGG" id="ahat:ADCFC_23440"/>
<dbReference type="SUPFAM" id="SSF55073">
    <property type="entry name" value="Nucleotide cyclase"/>
    <property type="match status" value="1"/>
</dbReference>
<dbReference type="SMART" id="SM00086">
    <property type="entry name" value="PAC"/>
    <property type="match status" value="2"/>
</dbReference>